<evidence type="ECO:0000256" key="5">
    <source>
        <dbReference type="ARBA" id="ARBA00022741"/>
    </source>
</evidence>
<dbReference type="InterPro" id="IPR014729">
    <property type="entry name" value="Rossmann-like_a/b/a_fold"/>
</dbReference>
<dbReference type="CDD" id="cd06156">
    <property type="entry name" value="eu_AANH_C_2"/>
    <property type="match status" value="1"/>
</dbReference>
<dbReference type="SUPFAM" id="SSF52402">
    <property type="entry name" value="Adenine nucleotide alpha hydrolases-like"/>
    <property type="match status" value="1"/>
</dbReference>
<sequence length="690" mass="76206">MKYVALLSGGKDSCYNLLHCQRNGHQLVSAASLGPEPGKEELDSYMYQTVGQDAIELVARALDVPLYRRVISGHALEQGSEYGARNSASGTVGDETEDLYALLSTVKSKHPDIEGVSVGAILSNYQRVRVEHVCRRLSLTPLCYLWQRDQGELMTEMIEAGMEAILIKVAGIGLTVKHLGNTLAQMEPIFIKLNNLYGAHICGEGGEYETLTVDCPLFKHRIVLTEVETVIHSDSDFATVAYLRIKNATLQPKSITTQPVFHIPEVLEEKFASIRDHITSLEVQEDSIDTRSQPSQPSNIAGSSARSKQLSSWIAVSNVHSWESGGSVEDEVTRCFRVLQEELAQYSVELSDCTNINIFLSSMDLFSSVNAVYSTFFGTSPPARACVAVDLPAPCRVMLDCIAHSRTTERHALHVQSLSYWAPANIGPYSQAAMIDDKVFISGQIGLIPRSLSLPSPQSLAFETALSLQHVNRVTQALGTNTGGWAGHTQLAIYWLANASHLPAVLQGHSTFESKSTTPTLFLVVEHLPKNALVEKQVLLHTGRIAIPDEDDDDELVVQNRTPAFQQGDHLDIFHWEVSWFDDSNSSCAVICGRDGGDYWWSFKSPGNNACLGEAHSLKEALRSERGFNSVWARTLSVRVFYVPLRVLSFFSLCERLFETPQPPMTFIPCRNIASQGRDGWDYAICILTV</sequence>
<dbReference type="GO" id="GO:0005524">
    <property type="term" value="F:ATP binding"/>
    <property type="evidence" value="ECO:0007669"/>
    <property type="project" value="UniProtKB-KW"/>
</dbReference>
<proteinExistence type="predicted"/>
<keyword evidence="4 11" id="KW-0436">Ligase</keyword>
<gene>
    <name evidence="11" type="ORF">MVEN_01232900</name>
</gene>
<protein>
    <recommendedName>
        <fullName evidence="3">Diphthine--ammonia ligase</fullName>
        <ecNumber evidence="2">6.3.1.14</ecNumber>
    </recommendedName>
    <alternativeName>
        <fullName evidence="7">Diphthamide synthase</fullName>
    </alternativeName>
    <alternativeName>
        <fullName evidence="8">Diphthamide synthetase</fullName>
    </alternativeName>
</protein>
<dbReference type="CDD" id="cd06155">
    <property type="entry name" value="eu_AANH_C_1"/>
    <property type="match status" value="1"/>
</dbReference>
<dbReference type="EMBL" id="JACAZI010000009">
    <property type="protein sequence ID" value="KAF7352671.1"/>
    <property type="molecule type" value="Genomic_DNA"/>
</dbReference>
<dbReference type="EC" id="6.3.1.14" evidence="2"/>
<evidence type="ECO:0000256" key="3">
    <source>
        <dbReference type="ARBA" id="ARBA00018426"/>
    </source>
</evidence>
<evidence type="ECO:0000256" key="4">
    <source>
        <dbReference type="ARBA" id="ARBA00022598"/>
    </source>
</evidence>
<keyword evidence="5" id="KW-0547">Nucleotide-binding</keyword>
<name>A0A8H6Y691_9AGAR</name>
<evidence type="ECO:0000256" key="2">
    <source>
        <dbReference type="ARBA" id="ARBA00012089"/>
    </source>
</evidence>
<dbReference type="SUPFAM" id="SSF55298">
    <property type="entry name" value="YjgF-like"/>
    <property type="match status" value="2"/>
</dbReference>
<keyword evidence="6" id="KW-0067">ATP-binding</keyword>
<dbReference type="InterPro" id="IPR035959">
    <property type="entry name" value="RutC-like_sf"/>
</dbReference>
<dbReference type="InterPro" id="IPR002761">
    <property type="entry name" value="Diphthami_syn_dom"/>
</dbReference>
<dbReference type="Gene3D" id="3.30.1330.40">
    <property type="entry name" value="RutC-like"/>
    <property type="match status" value="2"/>
</dbReference>
<dbReference type="NCBIfam" id="TIGR00290">
    <property type="entry name" value="MJ0570_dom"/>
    <property type="match status" value="1"/>
</dbReference>
<evidence type="ECO:0000256" key="1">
    <source>
        <dbReference type="ARBA" id="ARBA00005156"/>
    </source>
</evidence>
<comment type="catalytic activity">
    <reaction evidence="9">
        <text>diphthine-[translation elongation factor 2] + NH4(+) + ATP = diphthamide-[translation elongation factor 2] + AMP + diphosphate + H(+)</text>
        <dbReference type="Rhea" id="RHEA:19753"/>
        <dbReference type="Rhea" id="RHEA-COMP:10172"/>
        <dbReference type="Rhea" id="RHEA-COMP:10174"/>
        <dbReference type="ChEBI" id="CHEBI:15378"/>
        <dbReference type="ChEBI" id="CHEBI:16692"/>
        <dbReference type="ChEBI" id="CHEBI:28938"/>
        <dbReference type="ChEBI" id="CHEBI:30616"/>
        <dbReference type="ChEBI" id="CHEBI:33019"/>
        <dbReference type="ChEBI" id="CHEBI:82696"/>
        <dbReference type="ChEBI" id="CHEBI:456215"/>
        <dbReference type="EC" id="6.3.1.14"/>
    </reaction>
</comment>
<dbReference type="Pfam" id="PF01902">
    <property type="entry name" value="Diphthami_syn_2"/>
    <property type="match status" value="1"/>
</dbReference>
<dbReference type="Proteomes" id="UP000620124">
    <property type="component" value="Unassembled WGS sequence"/>
</dbReference>
<evidence type="ECO:0000256" key="7">
    <source>
        <dbReference type="ARBA" id="ARBA00029814"/>
    </source>
</evidence>
<dbReference type="AlphaFoldDB" id="A0A8H6Y691"/>
<dbReference type="Gene3D" id="3.90.1490.10">
    <property type="entry name" value="putative n-type atp pyrophosphatase, domain 2"/>
    <property type="match status" value="1"/>
</dbReference>
<evidence type="ECO:0000256" key="8">
    <source>
        <dbReference type="ARBA" id="ARBA00031552"/>
    </source>
</evidence>
<dbReference type="PANTHER" id="PTHR12196:SF2">
    <property type="entry name" value="DIPHTHINE--AMMONIA LIGASE"/>
    <property type="match status" value="1"/>
</dbReference>
<evidence type="ECO:0000259" key="10">
    <source>
        <dbReference type="Pfam" id="PF01902"/>
    </source>
</evidence>
<dbReference type="InterPro" id="IPR030662">
    <property type="entry name" value="DPH6/MJ0570"/>
</dbReference>
<dbReference type="PANTHER" id="PTHR12196">
    <property type="entry name" value="DOMAIN OF UNKNOWN FUNCTION 71 DUF71 -CONTAINING PROTEIN"/>
    <property type="match status" value="1"/>
</dbReference>
<dbReference type="Pfam" id="PF01042">
    <property type="entry name" value="Ribonuc_L-PSP"/>
    <property type="match status" value="2"/>
</dbReference>
<dbReference type="FunFam" id="3.40.50.620:FF:000145">
    <property type="entry name" value="ATP-binding domain containing protein"/>
    <property type="match status" value="1"/>
</dbReference>
<dbReference type="GO" id="GO:0017183">
    <property type="term" value="P:protein histidyl modification to diphthamide"/>
    <property type="evidence" value="ECO:0007669"/>
    <property type="project" value="TreeGrafter"/>
</dbReference>
<dbReference type="FunFam" id="3.90.1490.10:FF:000001">
    <property type="entry name" value="Diphthine--ammonia ligase"/>
    <property type="match status" value="1"/>
</dbReference>
<evidence type="ECO:0000256" key="6">
    <source>
        <dbReference type="ARBA" id="ARBA00022840"/>
    </source>
</evidence>
<reference evidence="11" key="1">
    <citation type="submission" date="2020-05" db="EMBL/GenBank/DDBJ databases">
        <title>Mycena genomes resolve the evolution of fungal bioluminescence.</title>
        <authorList>
            <person name="Tsai I.J."/>
        </authorList>
    </citation>
    <scope>NUCLEOTIDE SEQUENCE</scope>
    <source>
        <strain evidence="11">CCC161011</strain>
    </source>
</reference>
<keyword evidence="12" id="KW-1185">Reference proteome</keyword>
<dbReference type="GO" id="GO:0017178">
    <property type="term" value="F:diphthine-ammonia ligase activity"/>
    <property type="evidence" value="ECO:0007669"/>
    <property type="project" value="UniProtKB-EC"/>
</dbReference>
<dbReference type="OrthoDB" id="686384at2759"/>
<evidence type="ECO:0000313" key="12">
    <source>
        <dbReference type="Proteomes" id="UP000620124"/>
    </source>
</evidence>
<comment type="caution">
    <text evidence="11">The sequence shown here is derived from an EMBL/GenBank/DDBJ whole genome shotgun (WGS) entry which is preliminary data.</text>
</comment>
<evidence type="ECO:0000313" key="11">
    <source>
        <dbReference type="EMBL" id="KAF7352671.1"/>
    </source>
</evidence>
<comment type="pathway">
    <text evidence="1">Protein modification; peptidyl-diphthamide biosynthesis.</text>
</comment>
<evidence type="ECO:0000256" key="9">
    <source>
        <dbReference type="ARBA" id="ARBA00048108"/>
    </source>
</evidence>
<feature type="domain" description="Diphthamide synthase" evidence="10">
    <location>
        <begin position="1"/>
        <end position="241"/>
    </location>
</feature>
<dbReference type="CDD" id="cd01994">
    <property type="entry name" value="AANH_PF0828-like"/>
    <property type="match status" value="1"/>
</dbReference>
<organism evidence="11 12">
    <name type="scientific">Mycena venus</name>
    <dbReference type="NCBI Taxonomy" id="2733690"/>
    <lineage>
        <taxon>Eukaryota</taxon>
        <taxon>Fungi</taxon>
        <taxon>Dikarya</taxon>
        <taxon>Basidiomycota</taxon>
        <taxon>Agaricomycotina</taxon>
        <taxon>Agaricomycetes</taxon>
        <taxon>Agaricomycetidae</taxon>
        <taxon>Agaricales</taxon>
        <taxon>Marasmiineae</taxon>
        <taxon>Mycenaceae</taxon>
        <taxon>Mycena</taxon>
    </lineage>
</organism>
<dbReference type="InterPro" id="IPR006175">
    <property type="entry name" value="YjgF/YER057c/UK114"/>
</dbReference>
<dbReference type="Gene3D" id="3.40.50.620">
    <property type="entry name" value="HUPs"/>
    <property type="match status" value="1"/>
</dbReference>
<accession>A0A8H6Y691</accession>